<accession>A0ACB9DXI8</accession>
<evidence type="ECO:0000313" key="2">
    <source>
        <dbReference type="Proteomes" id="UP001055811"/>
    </source>
</evidence>
<sequence length="514" mass="58147">MVSKKSIYYGRFDGFQAPTVPKAPRSIRRISHGKSSEGSKISPFDLLAAIADQLLQESESSTSSTSPEQKDQITLPKESPQSDNDSGLEHVSDVKTSGFLNNHVKLEPCEGKNVDKMEKDASSHGDVCNFKSCSSVNLPFQNVKMGIRDDDKNSFKFNHRGSKMRAFRSQSIAGYRRIRKMLISKYRKVTSKKDYELTNTTIGETKPLYQNRKRIYNQERCQIETPKRRKLLHEKSDNEDSTHVKFSIKSFKVPELYIEVPETATVGSLKRTVMEGVSAILAGELHVGILLEGKKVKDNNRTLQQTGISKNCDLGFTLEPSFLNQKEPPLLIPNDTNQELIATSAVTPIMDVGFLNSSLDCHSETSLDYHVDKNQEIMPESLTEEKMTVLPFLEPTKKVEVSQRRIRRPFSVSEVEALVEAVETLGTGRWRDIKLRAFDDANHRTYVDLKDKWKTLVHTAGIAPQQRRGEPVPQDLLDRVLSAHSYWSQHQRKHQTKPVQIMDGSGLEMGCIKI</sequence>
<evidence type="ECO:0000313" key="1">
    <source>
        <dbReference type="EMBL" id="KAI3751354.1"/>
    </source>
</evidence>
<gene>
    <name evidence="1" type="ORF">L2E82_22437</name>
</gene>
<dbReference type="EMBL" id="CM042012">
    <property type="protein sequence ID" value="KAI3751354.1"/>
    <property type="molecule type" value="Genomic_DNA"/>
</dbReference>
<organism evidence="1 2">
    <name type="scientific">Cichorium intybus</name>
    <name type="common">Chicory</name>
    <dbReference type="NCBI Taxonomy" id="13427"/>
    <lineage>
        <taxon>Eukaryota</taxon>
        <taxon>Viridiplantae</taxon>
        <taxon>Streptophyta</taxon>
        <taxon>Embryophyta</taxon>
        <taxon>Tracheophyta</taxon>
        <taxon>Spermatophyta</taxon>
        <taxon>Magnoliopsida</taxon>
        <taxon>eudicotyledons</taxon>
        <taxon>Gunneridae</taxon>
        <taxon>Pentapetalae</taxon>
        <taxon>asterids</taxon>
        <taxon>campanulids</taxon>
        <taxon>Asterales</taxon>
        <taxon>Asteraceae</taxon>
        <taxon>Cichorioideae</taxon>
        <taxon>Cichorieae</taxon>
        <taxon>Cichoriinae</taxon>
        <taxon>Cichorium</taxon>
    </lineage>
</organism>
<reference evidence="1 2" key="2">
    <citation type="journal article" date="2022" name="Mol. Ecol. Resour.">
        <title>The genomes of chicory, endive, great burdock and yacon provide insights into Asteraceae paleo-polyploidization history and plant inulin production.</title>
        <authorList>
            <person name="Fan W."/>
            <person name="Wang S."/>
            <person name="Wang H."/>
            <person name="Wang A."/>
            <person name="Jiang F."/>
            <person name="Liu H."/>
            <person name="Zhao H."/>
            <person name="Xu D."/>
            <person name="Zhang Y."/>
        </authorList>
    </citation>
    <scope>NUCLEOTIDE SEQUENCE [LARGE SCALE GENOMIC DNA]</scope>
    <source>
        <strain evidence="2">cv. Punajuju</strain>
        <tissue evidence="1">Leaves</tissue>
    </source>
</reference>
<name>A0ACB9DXI8_CICIN</name>
<protein>
    <submittedName>
        <fullName evidence="1">Uncharacterized protein</fullName>
    </submittedName>
</protein>
<comment type="caution">
    <text evidence="1">The sequence shown here is derived from an EMBL/GenBank/DDBJ whole genome shotgun (WGS) entry which is preliminary data.</text>
</comment>
<dbReference type="Proteomes" id="UP001055811">
    <property type="component" value="Linkage Group LG04"/>
</dbReference>
<reference evidence="2" key="1">
    <citation type="journal article" date="2022" name="Mol. Ecol. Resour.">
        <title>The genomes of chicory, endive, great burdock and yacon provide insights into Asteraceae palaeo-polyploidization history and plant inulin production.</title>
        <authorList>
            <person name="Fan W."/>
            <person name="Wang S."/>
            <person name="Wang H."/>
            <person name="Wang A."/>
            <person name="Jiang F."/>
            <person name="Liu H."/>
            <person name="Zhao H."/>
            <person name="Xu D."/>
            <person name="Zhang Y."/>
        </authorList>
    </citation>
    <scope>NUCLEOTIDE SEQUENCE [LARGE SCALE GENOMIC DNA]</scope>
    <source>
        <strain evidence="2">cv. Punajuju</strain>
    </source>
</reference>
<keyword evidence="2" id="KW-1185">Reference proteome</keyword>
<proteinExistence type="predicted"/>